<feature type="chain" id="PRO_5039186152" evidence="2">
    <location>
        <begin position="25"/>
        <end position="601"/>
    </location>
</feature>
<accession>A0A1H9KDY6</accession>
<dbReference type="STRING" id="1036181.SAMN05421756_107162"/>
<evidence type="ECO:0000256" key="1">
    <source>
        <dbReference type="SAM" id="MobiDB-lite"/>
    </source>
</evidence>
<sequence>MVSRSIRGVLALLLCGLGTAVAQAPVAVAAPALDPGVGTVVADLGTVPYGTSQPGFSFDGAYYASLVVSGDRCDLHVYDVVRRTAVALTHAHVACSSGVRWAGHADTLAWQVNAAAGTITPYAWDVATGAVSALAPDAEVFTLTGVSGDGRYVSFTGRSTAHPAPVVDAPREAGYVYDRADGVSLPLSRPGVHVQLLEWGPAGHHFLGWTGGRTSYDQKTGSCFGTGAVCEDPPDAGLFFEEGWSRDGTAVVGELVPGGTNTTVVHDFTDGSSAQVPTRAGQIGFARFIGPGSDRVLVYLREGTAVWNRRTGKLPKTSTGPVYPAPDGSHLLTKDDAPDAFHLLDLTTNVSVPVTFRGRAGYWTPDGSSFIGTGPGGCSSLRQWSSATGTVSLFGPPPLSTCYRVPVAADQGSLGSPSGRFAVVQEERSDRGIQSFVADLRRHTLAGPVSGTADYFAPAGADLLPVRLRLDGASERLLLVDPTPSPDVDDEPRWSAATPATGAEVETSVGGQVHVQLGASDLQGTPVNLYFRWRDAAGTPIASAPKGWACDRKRLAAGATVADCTFAPPADHTAVRFLDVSATNFATGAQSDTRSYRVATR</sequence>
<dbReference type="EMBL" id="FOFA01000007">
    <property type="protein sequence ID" value="SEQ97073.1"/>
    <property type="molecule type" value="Genomic_DNA"/>
</dbReference>
<keyword evidence="4" id="KW-1185">Reference proteome</keyword>
<dbReference type="Proteomes" id="UP000198504">
    <property type="component" value="Unassembled WGS sequence"/>
</dbReference>
<name>A0A1H9KDY6_9ACTN</name>
<reference evidence="4" key="1">
    <citation type="submission" date="2016-10" db="EMBL/GenBank/DDBJ databases">
        <authorList>
            <person name="Varghese N."/>
            <person name="Submissions S."/>
        </authorList>
    </citation>
    <scope>NUCLEOTIDE SEQUENCE [LARGE SCALE GENOMIC DNA]</scope>
    <source>
        <strain evidence="4">CGMCC 4.6856</strain>
    </source>
</reference>
<keyword evidence="2" id="KW-0732">Signal</keyword>
<evidence type="ECO:0000313" key="3">
    <source>
        <dbReference type="EMBL" id="SEQ97073.1"/>
    </source>
</evidence>
<proteinExistence type="predicted"/>
<dbReference type="AlphaFoldDB" id="A0A1H9KDY6"/>
<organism evidence="3 4">
    <name type="scientific">Microlunatus flavus</name>
    <dbReference type="NCBI Taxonomy" id="1036181"/>
    <lineage>
        <taxon>Bacteria</taxon>
        <taxon>Bacillati</taxon>
        <taxon>Actinomycetota</taxon>
        <taxon>Actinomycetes</taxon>
        <taxon>Propionibacteriales</taxon>
        <taxon>Propionibacteriaceae</taxon>
        <taxon>Microlunatus</taxon>
    </lineage>
</organism>
<protein>
    <submittedName>
        <fullName evidence="3">Uncharacterized protein</fullName>
    </submittedName>
</protein>
<dbReference type="InterPro" id="IPR011042">
    <property type="entry name" value="6-blade_b-propeller_TolB-like"/>
</dbReference>
<dbReference type="SUPFAM" id="SSF82171">
    <property type="entry name" value="DPP6 N-terminal domain-like"/>
    <property type="match status" value="1"/>
</dbReference>
<feature type="region of interest" description="Disordered" evidence="1">
    <location>
        <begin position="480"/>
        <end position="502"/>
    </location>
</feature>
<evidence type="ECO:0000313" key="4">
    <source>
        <dbReference type="Proteomes" id="UP000198504"/>
    </source>
</evidence>
<gene>
    <name evidence="3" type="ORF">SAMN05421756_107162</name>
</gene>
<feature type="signal peptide" evidence="2">
    <location>
        <begin position="1"/>
        <end position="24"/>
    </location>
</feature>
<dbReference type="Gene3D" id="2.120.10.30">
    <property type="entry name" value="TolB, C-terminal domain"/>
    <property type="match status" value="1"/>
</dbReference>
<evidence type="ECO:0000256" key="2">
    <source>
        <dbReference type="SAM" id="SignalP"/>
    </source>
</evidence>